<dbReference type="EMBL" id="LR796572">
    <property type="protein sequence ID" value="CAB4151963.1"/>
    <property type="molecule type" value="Genomic_DNA"/>
</dbReference>
<evidence type="ECO:0000313" key="1">
    <source>
        <dbReference type="EMBL" id="CAB4151963.1"/>
    </source>
</evidence>
<protein>
    <submittedName>
        <fullName evidence="1">Uncharacterized protein</fullName>
    </submittedName>
</protein>
<organism evidence="1">
    <name type="scientific">uncultured Caudovirales phage</name>
    <dbReference type="NCBI Taxonomy" id="2100421"/>
    <lineage>
        <taxon>Viruses</taxon>
        <taxon>Duplodnaviria</taxon>
        <taxon>Heunggongvirae</taxon>
        <taxon>Uroviricota</taxon>
        <taxon>Caudoviricetes</taxon>
        <taxon>Peduoviridae</taxon>
        <taxon>Maltschvirus</taxon>
        <taxon>Maltschvirus maltsch</taxon>
    </lineage>
</organism>
<sequence length="63" mass="7277">MTYIGIDTLKSNDKKQRVVKTIKEARDWFIEQRRPAVVISQNDVAKVCQTYGEAVEHIESINI</sequence>
<reference evidence="1" key="1">
    <citation type="submission" date="2020-04" db="EMBL/GenBank/DDBJ databases">
        <authorList>
            <person name="Chiriac C."/>
            <person name="Salcher M."/>
            <person name="Ghai R."/>
            <person name="Kavagutti S V."/>
        </authorList>
    </citation>
    <scope>NUCLEOTIDE SEQUENCE</scope>
</reference>
<proteinExistence type="predicted"/>
<gene>
    <name evidence="1" type="ORF">UFOVP594_41</name>
</gene>
<name>A0A6J5N3P5_9CAUD</name>
<accession>A0A6J5N3P5</accession>